<dbReference type="RefSeq" id="WP_309532659.1">
    <property type="nucleotide sequence ID" value="NZ_CP133721.1"/>
</dbReference>
<accession>A0ABY9RAU4</accession>
<evidence type="ECO:0008006" key="3">
    <source>
        <dbReference type="Google" id="ProtNLM"/>
    </source>
</evidence>
<evidence type="ECO:0000313" key="1">
    <source>
        <dbReference type="EMBL" id="WMW78351.1"/>
    </source>
</evidence>
<dbReference type="Proteomes" id="UP001180481">
    <property type="component" value="Chromosome"/>
</dbReference>
<name>A0ABY9RAU4_9FLAO</name>
<gene>
    <name evidence="1" type="ORF">RF683_02595</name>
</gene>
<keyword evidence="2" id="KW-1185">Reference proteome</keyword>
<evidence type="ECO:0000313" key="2">
    <source>
        <dbReference type="Proteomes" id="UP001180481"/>
    </source>
</evidence>
<dbReference type="EMBL" id="CP133721">
    <property type="protein sequence ID" value="WMW78351.1"/>
    <property type="molecule type" value="Genomic_DNA"/>
</dbReference>
<organism evidence="1 2">
    <name type="scientific">Flavobacterium nakdongensis</name>
    <dbReference type="NCBI Taxonomy" id="3073563"/>
    <lineage>
        <taxon>Bacteria</taxon>
        <taxon>Pseudomonadati</taxon>
        <taxon>Bacteroidota</taxon>
        <taxon>Flavobacteriia</taxon>
        <taxon>Flavobacteriales</taxon>
        <taxon>Flavobacteriaceae</taxon>
        <taxon>Flavobacterium</taxon>
    </lineage>
</organism>
<sequence length="212" mass="23417">MIQRVMLILVLLVSQSLFSQELFFNLGSNSTVYNYKNSLGQSNPNLRSSTGSFYEFGYEFLFGGASSSMESNFSYAASLTLNQFNAKGGDFNNTYSWNTSYLGIQNAVLGTVVRSSKNTFVVKLKAGLNTSTIVKGEQTLNNVVYDIKNHSEFKGLLIQPMGGVDLRLELTEAILLSAGYNYSKAFNVSNKSSEKLGFSTHQIQLGLHYNIN</sequence>
<protein>
    <recommendedName>
        <fullName evidence="3">Outer membrane protein beta-barrel domain-containing protein</fullName>
    </recommendedName>
</protein>
<reference evidence="1" key="1">
    <citation type="submission" date="2023-09" db="EMBL/GenBank/DDBJ databases">
        <title>Flavobacterium sp. 20NA77.7 isolated from freshwater.</title>
        <authorList>
            <person name="Le V."/>
            <person name="Ko S.-R."/>
            <person name="Ahn C.-Y."/>
            <person name="Oh H.-M."/>
        </authorList>
    </citation>
    <scope>NUCLEOTIDE SEQUENCE</scope>
    <source>
        <strain evidence="1">20NA77.7</strain>
    </source>
</reference>
<proteinExistence type="predicted"/>